<dbReference type="EMBL" id="WIUZ02000004">
    <property type="protein sequence ID" value="KAF9788072.1"/>
    <property type="molecule type" value="Genomic_DNA"/>
</dbReference>
<proteinExistence type="predicted"/>
<dbReference type="OrthoDB" id="3271284at2759"/>
<accession>A0A9P6HIJ3</accession>
<feature type="region of interest" description="Disordered" evidence="1">
    <location>
        <begin position="108"/>
        <end position="156"/>
    </location>
</feature>
<reference evidence="2" key="1">
    <citation type="journal article" date="2020" name="Nat. Commun.">
        <title>Large-scale genome sequencing of mycorrhizal fungi provides insights into the early evolution of symbiotic traits.</title>
        <authorList>
            <person name="Miyauchi S."/>
            <person name="Kiss E."/>
            <person name="Kuo A."/>
            <person name="Drula E."/>
            <person name="Kohler A."/>
            <person name="Sanchez-Garcia M."/>
            <person name="Morin E."/>
            <person name="Andreopoulos B."/>
            <person name="Barry K.W."/>
            <person name="Bonito G."/>
            <person name="Buee M."/>
            <person name="Carver A."/>
            <person name="Chen C."/>
            <person name="Cichocki N."/>
            <person name="Clum A."/>
            <person name="Culley D."/>
            <person name="Crous P.W."/>
            <person name="Fauchery L."/>
            <person name="Girlanda M."/>
            <person name="Hayes R.D."/>
            <person name="Keri Z."/>
            <person name="LaButti K."/>
            <person name="Lipzen A."/>
            <person name="Lombard V."/>
            <person name="Magnuson J."/>
            <person name="Maillard F."/>
            <person name="Murat C."/>
            <person name="Nolan M."/>
            <person name="Ohm R.A."/>
            <person name="Pangilinan J."/>
            <person name="Pereira M.F."/>
            <person name="Perotto S."/>
            <person name="Peter M."/>
            <person name="Pfister S."/>
            <person name="Riley R."/>
            <person name="Sitrit Y."/>
            <person name="Stielow J.B."/>
            <person name="Szollosi G."/>
            <person name="Zifcakova L."/>
            <person name="Stursova M."/>
            <person name="Spatafora J.W."/>
            <person name="Tedersoo L."/>
            <person name="Vaario L.M."/>
            <person name="Yamada A."/>
            <person name="Yan M."/>
            <person name="Wang P."/>
            <person name="Xu J."/>
            <person name="Bruns T."/>
            <person name="Baldrian P."/>
            <person name="Vilgalys R."/>
            <person name="Dunand C."/>
            <person name="Henrissat B."/>
            <person name="Grigoriev I.V."/>
            <person name="Hibbett D."/>
            <person name="Nagy L.G."/>
            <person name="Martin F.M."/>
        </authorList>
    </citation>
    <scope>NUCLEOTIDE SEQUENCE</scope>
    <source>
        <strain evidence="2">UH-Tt-Lm1</strain>
    </source>
</reference>
<protein>
    <submittedName>
        <fullName evidence="2">Uncharacterized protein</fullName>
    </submittedName>
</protein>
<feature type="region of interest" description="Disordered" evidence="1">
    <location>
        <begin position="75"/>
        <end position="95"/>
    </location>
</feature>
<feature type="region of interest" description="Disordered" evidence="1">
    <location>
        <begin position="1"/>
        <end position="31"/>
    </location>
</feature>
<organism evidence="2 3">
    <name type="scientific">Thelephora terrestris</name>
    <dbReference type="NCBI Taxonomy" id="56493"/>
    <lineage>
        <taxon>Eukaryota</taxon>
        <taxon>Fungi</taxon>
        <taxon>Dikarya</taxon>
        <taxon>Basidiomycota</taxon>
        <taxon>Agaricomycotina</taxon>
        <taxon>Agaricomycetes</taxon>
        <taxon>Thelephorales</taxon>
        <taxon>Thelephoraceae</taxon>
        <taxon>Thelephora</taxon>
    </lineage>
</organism>
<evidence type="ECO:0000256" key="1">
    <source>
        <dbReference type="SAM" id="MobiDB-lite"/>
    </source>
</evidence>
<gene>
    <name evidence="2" type="ORF">BJ322DRAFT_603409</name>
</gene>
<sequence>MLSSFINRRKVKKTRTPSEDQENPRYKLGNSYSKNHASVVIGLRPPALHRQSSPKVYLDFTPSGSNDWFPPEILAPPDEDSHLPIQPVPESSTSHSYDDVVVIGHAAHPFKPHPSPALPPLPVHDGPSPFEPRHDATTPPLSRKPAPAPIKIPSHPSKVQIQYTASANYSGLKESSALLPPTAHEPSNSFQPGTTHPSSAISPNDGSSAISGTTLARALIANSFILSNDGHSRNRYRSGCHLVRQDSATLPSANDKGLVVSPDTYQPVLCCISLPSFVGGNSPETPIQKSISPDIPAIPPTIKEFRASAFPGERGCWSVR</sequence>
<evidence type="ECO:0000313" key="3">
    <source>
        <dbReference type="Proteomes" id="UP000736335"/>
    </source>
</evidence>
<reference evidence="2" key="2">
    <citation type="submission" date="2020-11" db="EMBL/GenBank/DDBJ databases">
        <authorList>
            <consortium name="DOE Joint Genome Institute"/>
            <person name="Kuo A."/>
            <person name="Miyauchi S."/>
            <person name="Kiss E."/>
            <person name="Drula E."/>
            <person name="Kohler A."/>
            <person name="Sanchez-Garcia M."/>
            <person name="Andreopoulos B."/>
            <person name="Barry K.W."/>
            <person name="Bonito G."/>
            <person name="Buee M."/>
            <person name="Carver A."/>
            <person name="Chen C."/>
            <person name="Cichocki N."/>
            <person name="Clum A."/>
            <person name="Culley D."/>
            <person name="Crous P.W."/>
            <person name="Fauchery L."/>
            <person name="Girlanda M."/>
            <person name="Hayes R."/>
            <person name="Keri Z."/>
            <person name="Labutti K."/>
            <person name="Lipzen A."/>
            <person name="Lombard V."/>
            <person name="Magnuson J."/>
            <person name="Maillard F."/>
            <person name="Morin E."/>
            <person name="Murat C."/>
            <person name="Nolan M."/>
            <person name="Ohm R."/>
            <person name="Pangilinan J."/>
            <person name="Pereira M."/>
            <person name="Perotto S."/>
            <person name="Peter M."/>
            <person name="Riley R."/>
            <person name="Sitrit Y."/>
            <person name="Stielow B."/>
            <person name="Szollosi G."/>
            <person name="Zifcakova L."/>
            <person name="Stursova M."/>
            <person name="Spatafora J.W."/>
            <person name="Tedersoo L."/>
            <person name="Vaario L.-M."/>
            <person name="Yamada A."/>
            <person name="Yan M."/>
            <person name="Wang P."/>
            <person name="Xu J."/>
            <person name="Bruns T."/>
            <person name="Baldrian P."/>
            <person name="Vilgalys R."/>
            <person name="Henrissat B."/>
            <person name="Grigoriev I.V."/>
            <person name="Hibbett D."/>
            <person name="Nagy L.G."/>
            <person name="Martin F.M."/>
        </authorList>
    </citation>
    <scope>NUCLEOTIDE SEQUENCE</scope>
    <source>
        <strain evidence="2">UH-Tt-Lm1</strain>
    </source>
</reference>
<feature type="compositionally biased region" description="Basic and acidic residues" evidence="1">
    <location>
        <begin position="16"/>
        <end position="25"/>
    </location>
</feature>
<evidence type="ECO:0000313" key="2">
    <source>
        <dbReference type="EMBL" id="KAF9788072.1"/>
    </source>
</evidence>
<comment type="caution">
    <text evidence="2">The sequence shown here is derived from an EMBL/GenBank/DDBJ whole genome shotgun (WGS) entry which is preliminary data.</text>
</comment>
<feature type="compositionally biased region" description="Polar residues" evidence="1">
    <location>
        <begin position="185"/>
        <end position="207"/>
    </location>
</feature>
<name>A0A9P6HIJ3_9AGAM</name>
<dbReference type="AlphaFoldDB" id="A0A9P6HIJ3"/>
<keyword evidence="3" id="KW-1185">Reference proteome</keyword>
<dbReference type="Proteomes" id="UP000736335">
    <property type="component" value="Unassembled WGS sequence"/>
</dbReference>
<feature type="region of interest" description="Disordered" evidence="1">
    <location>
        <begin position="177"/>
        <end position="207"/>
    </location>
</feature>
<feature type="compositionally biased region" description="Pro residues" evidence="1">
    <location>
        <begin position="112"/>
        <end position="122"/>
    </location>
</feature>